<dbReference type="GO" id="GO:0006043">
    <property type="term" value="P:glucosamine catabolic process"/>
    <property type="evidence" value="ECO:0007669"/>
    <property type="project" value="TreeGrafter"/>
</dbReference>
<dbReference type="GO" id="GO:0042802">
    <property type="term" value="F:identical protein binding"/>
    <property type="evidence" value="ECO:0007669"/>
    <property type="project" value="TreeGrafter"/>
</dbReference>
<dbReference type="InterPro" id="IPR037171">
    <property type="entry name" value="NagB/RpiA_transferase-like"/>
</dbReference>
<sequence length="248" mass="27170">MNICIHETVEIMGARSAELGADAIRRAIAARGAANIILATGASQFSTLASLVKQPGIDWSKVTCFHLDEYVGMSETHKASFRKYLRERFAEKVPALKEFVYVAADAPDLKAELARLSQRIRKQPIDVAFIGIGENGHIAFNDPPADFETEAPYIVVDLDEKCRLQQVGEGWFKGLDEVPAQAVSMSIRHILKSALIVCSVPDQRKAAAVEMALNAPISPSAPCSILRRHPDCYLMLDKPAASLILKSR</sequence>
<dbReference type="InterPro" id="IPR004547">
    <property type="entry name" value="Glucosamine6P_isomerase"/>
</dbReference>
<dbReference type="GO" id="GO:0006046">
    <property type="term" value="P:N-acetylglucosamine catabolic process"/>
    <property type="evidence" value="ECO:0007669"/>
    <property type="project" value="TreeGrafter"/>
</dbReference>
<dbReference type="Gene3D" id="3.40.50.1360">
    <property type="match status" value="1"/>
</dbReference>
<dbReference type="GO" id="GO:0005737">
    <property type="term" value="C:cytoplasm"/>
    <property type="evidence" value="ECO:0007669"/>
    <property type="project" value="TreeGrafter"/>
</dbReference>
<dbReference type="EMBL" id="VSSQ01000025">
    <property type="protein sequence ID" value="MPL64661.1"/>
    <property type="molecule type" value="Genomic_DNA"/>
</dbReference>
<reference evidence="2" key="1">
    <citation type="submission" date="2019-08" db="EMBL/GenBank/DDBJ databases">
        <authorList>
            <person name="Kucharzyk K."/>
            <person name="Murdoch R.W."/>
            <person name="Higgins S."/>
            <person name="Loffler F."/>
        </authorList>
    </citation>
    <scope>NUCLEOTIDE SEQUENCE</scope>
</reference>
<evidence type="ECO:0000313" key="2">
    <source>
        <dbReference type="EMBL" id="MPL64661.1"/>
    </source>
</evidence>
<accession>A0A644TFU7</accession>
<gene>
    <name evidence="2" type="primary">nagB_2</name>
    <name evidence="2" type="ORF">SDC9_10318</name>
</gene>
<dbReference type="GO" id="GO:0019262">
    <property type="term" value="P:N-acetylneuraminate catabolic process"/>
    <property type="evidence" value="ECO:0007669"/>
    <property type="project" value="TreeGrafter"/>
</dbReference>
<dbReference type="EC" id="3.5.99.6" evidence="2"/>
<dbReference type="CDD" id="cd01399">
    <property type="entry name" value="GlcN6P_deaminase"/>
    <property type="match status" value="1"/>
</dbReference>
<dbReference type="PANTHER" id="PTHR11280:SF6">
    <property type="entry name" value="GLUCOSAMINE-6-PHOSPHATE ISOMERASE NAGB"/>
    <property type="match status" value="1"/>
</dbReference>
<evidence type="ECO:0000259" key="1">
    <source>
        <dbReference type="Pfam" id="PF01182"/>
    </source>
</evidence>
<dbReference type="GO" id="GO:0004342">
    <property type="term" value="F:glucosamine-6-phosphate deaminase activity"/>
    <property type="evidence" value="ECO:0007669"/>
    <property type="project" value="UniProtKB-EC"/>
</dbReference>
<proteinExistence type="predicted"/>
<protein>
    <submittedName>
        <fullName evidence="2">Glucosamine-6-phosphate deaminase</fullName>
        <ecNumber evidence="2">3.5.99.6</ecNumber>
    </submittedName>
</protein>
<dbReference type="SUPFAM" id="SSF100950">
    <property type="entry name" value="NagB/RpiA/CoA transferase-like"/>
    <property type="match status" value="1"/>
</dbReference>
<dbReference type="PANTHER" id="PTHR11280">
    <property type="entry name" value="GLUCOSAMINE-6-PHOSPHATE ISOMERASE"/>
    <property type="match status" value="1"/>
</dbReference>
<dbReference type="AlphaFoldDB" id="A0A644TFU7"/>
<feature type="domain" description="Glucosamine/galactosamine-6-phosphate isomerase" evidence="1">
    <location>
        <begin position="14"/>
        <end position="227"/>
    </location>
</feature>
<name>A0A644TFU7_9ZZZZ</name>
<comment type="caution">
    <text evidence="2">The sequence shown here is derived from an EMBL/GenBank/DDBJ whole genome shotgun (WGS) entry which is preliminary data.</text>
</comment>
<dbReference type="Pfam" id="PF01182">
    <property type="entry name" value="Glucosamine_iso"/>
    <property type="match status" value="1"/>
</dbReference>
<keyword evidence="2" id="KW-0378">Hydrolase</keyword>
<dbReference type="InterPro" id="IPR006148">
    <property type="entry name" value="Glc/Gal-6P_isomerase"/>
</dbReference>
<organism evidence="2">
    <name type="scientific">bioreactor metagenome</name>
    <dbReference type="NCBI Taxonomy" id="1076179"/>
    <lineage>
        <taxon>unclassified sequences</taxon>
        <taxon>metagenomes</taxon>
        <taxon>ecological metagenomes</taxon>
    </lineage>
</organism>
<dbReference type="GO" id="GO:0005975">
    <property type="term" value="P:carbohydrate metabolic process"/>
    <property type="evidence" value="ECO:0007669"/>
    <property type="project" value="InterPro"/>
</dbReference>